<feature type="transmembrane region" description="Helical" evidence="1">
    <location>
        <begin position="476"/>
        <end position="495"/>
    </location>
</feature>
<organism evidence="2 3">
    <name type="scientific">Candidatus Methanofastidiosum methylothiophilum</name>
    <dbReference type="NCBI Taxonomy" id="1705564"/>
    <lineage>
        <taxon>Archaea</taxon>
        <taxon>Methanobacteriati</taxon>
        <taxon>Methanobacteriota</taxon>
        <taxon>Stenosarchaea group</taxon>
        <taxon>Candidatus Methanofastidiosia</taxon>
        <taxon>Candidatus Methanofastidiosales</taxon>
        <taxon>Candidatus Methanofastidiosaceae</taxon>
        <taxon>Candidatus Methanofastidiosum</taxon>
    </lineage>
</organism>
<feature type="transmembrane region" description="Helical" evidence="1">
    <location>
        <begin position="178"/>
        <end position="198"/>
    </location>
</feature>
<gene>
    <name evidence="2" type="ORF">AMQ74_00894</name>
</gene>
<dbReference type="AlphaFoldDB" id="A0A150J476"/>
<evidence type="ECO:0008006" key="4">
    <source>
        <dbReference type="Google" id="ProtNLM"/>
    </source>
</evidence>
<feature type="transmembrane region" description="Helical" evidence="1">
    <location>
        <begin position="77"/>
        <end position="97"/>
    </location>
</feature>
<feature type="transmembrane region" description="Helical" evidence="1">
    <location>
        <begin position="205"/>
        <end position="230"/>
    </location>
</feature>
<comment type="caution">
    <text evidence="2">The sequence shown here is derived from an EMBL/GenBank/DDBJ whole genome shotgun (WGS) entry which is preliminary data.</text>
</comment>
<feature type="transmembrane region" description="Helical" evidence="1">
    <location>
        <begin position="109"/>
        <end position="125"/>
    </location>
</feature>
<dbReference type="EMBL" id="LNGD01000044">
    <property type="protein sequence ID" value="KYC52026.1"/>
    <property type="molecule type" value="Genomic_DNA"/>
</dbReference>
<keyword evidence="1" id="KW-0812">Transmembrane</keyword>
<dbReference type="InterPro" id="IPR002760">
    <property type="entry name" value="O_anti_polymase"/>
</dbReference>
<feature type="transmembrane region" description="Helical" evidence="1">
    <location>
        <begin position="274"/>
        <end position="289"/>
    </location>
</feature>
<feature type="transmembrane region" description="Helical" evidence="1">
    <location>
        <begin position="53"/>
        <end position="71"/>
    </location>
</feature>
<feature type="transmembrane region" description="Helical" evidence="1">
    <location>
        <begin position="324"/>
        <end position="346"/>
    </location>
</feature>
<keyword evidence="1" id="KW-0472">Membrane</keyword>
<keyword evidence="1" id="KW-1133">Transmembrane helix</keyword>
<sequence>MKYINKIFPFLEKEFSESIINKVSLNFFKSLEKFPSFPIEISRFDRHLEDSKFLKFSPIIVVVSILLFFSFSDHPLSYMGTLVLLLGTISFYIGTLINIPKFKKIKKSYFWPLLIIFSVIFLLSIVQIEAFGFYVKLSLLPLLLIGITERDNKDFFVSLLVINLVILSNGFWALSFPYIFISLIYLFLAYNGRAITYLEDNTYNLIFILLSLGTIFYLLDLVIAGGIPLLDVQARNSLDPTFTMMAHLFPMGAILLISYVGLTKKYTYKKARSISIFFTLLSLLLMALLGYRTQVIFVLFGALVSGAIVGIWKKSELFVMGGAAVLSLVALTIIRDVLLGVNLSLFESLITRISLTTDVMDILSNMGGLFGITNGAIHIATHPYLARLMPGVAYSPRRMIAVLVGERSVSVTSTIFGPLTIDFGVLGVISFMAFLGFFLSNLYKMSNKTNGERKILLVGLYSMVLSYTMIGIETGILDLEVILLFIISLCYLLFITNRKII</sequence>
<evidence type="ECO:0000313" key="2">
    <source>
        <dbReference type="EMBL" id="KYC52026.1"/>
    </source>
</evidence>
<evidence type="ECO:0000313" key="3">
    <source>
        <dbReference type="Proteomes" id="UP000075578"/>
    </source>
</evidence>
<reference evidence="2 3" key="1">
    <citation type="journal article" date="2016" name="ISME J.">
        <title>Chasing the elusive Euryarchaeota class WSA2: genomes reveal a uniquely fastidious methyl-reducing methanogen.</title>
        <authorList>
            <person name="Nobu M.K."/>
            <person name="Narihiro T."/>
            <person name="Kuroda K."/>
            <person name="Mei R."/>
            <person name="Liu W.T."/>
        </authorList>
    </citation>
    <scope>NUCLEOTIDE SEQUENCE [LARGE SCALE GENOMIC DNA]</scope>
    <source>
        <strain evidence="2">U1lsi0528_Bin089</strain>
    </source>
</reference>
<feature type="transmembrane region" description="Helical" evidence="1">
    <location>
        <begin position="295"/>
        <end position="312"/>
    </location>
</feature>
<dbReference type="Proteomes" id="UP000075578">
    <property type="component" value="Unassembled WGS sequence"/>
</dbReference>
<name>A0A150J476_9EURY</name>
<protein>
    <recommendedName>
        <fullName evidence="4">O-Antigen ligase</fullName>
    </recommendedName>
</protein>
<dbReference type="Pfam" id="PF01901">
    <property type="entry name" value="O_anti_polymase"/>
    <property type="match status" value="1"/>
</dbReference>
<dbReference type="NCBIfam" id="TIGR04370">
    <property type="entry name" value="glyco_rpt_poly"/>
    <property type="match status" value="1"/>
</dbReference>
<feature type="transmembrane region" description="Helical" evidence="1">
    <location>
        <begin position="423"/>
        <end position="443"/>
    </location>
</feature>
<evidence type="ECO:0000256" key="1">
    <source>
        <dbReference type="SAM" id="Phobius"/>
    </source>
</evidence>
<proteinExistence type="predicted"/>
<feature type="transmembrane region" description="Helical" evidence="1">
    <location>
        <begin position="455"/>
        <end position="470"/>
    </location>
</feature>
<accession>A0A150J476</accession>
<feature type="transmembrane region" description="Helical" evidence="1">
    <location>
        <begin position="242"/>
        <end position="262"/>
    </location>
</feature>